<feature type="compositionally biased region" description="Low complexity" evidence="1">
    <location>
        <begin position="130"/>
        <end position="154"/>
    </location>
</feature>
<name>A0ABX0BDS4_9MICO</name>
<evidence type="ECO:0008006" key="4">
    <source>
        <dbReference type="Google" id="ProtNLM"/>
    </source>
</evidence>
<sequence>MSDPDGRLARHVAEAADAWLRDPLDAGVYRRLVDATLAWRAGGGRVVPGVADPGGRAAAGPASTPADVVAHAVAPEDDDARYLRPERAPRAVGSTLADVASMLRARAAGAAHEDRVAARADADPARPDADAAPSDEGGEAAAEPGGAPGPAGAA</sequence>
<feature type="region of interest" description="Disordered" evidence="1">
    <location>
        <begin position="107"/>
        <end position="154"/>
    </location>
</feature>
<organism evidence="2 3">
    <name type="scientific">Cellulosimicrobium composti</name>
    <dbReference type="NCBI Taxonomy" id="2672572"/>
    <lineage>
        <taxon>Bacteria</taxon>
        <taxon>Bacillati</taxon>
        <taxon>Actinomycetota</taxon>
        <taxon>Actinomycetes</taxon>
        <taxon>Micrococcales</taxon>
        <taxon>Promicromonosporaceae</taxon>
        <taxon>Cellulosimicrobium</taxon>
    </lineage>
</organism>
<gene>
    <name evidence="2" type="ORF">GYH36_15140</name>
</gene>
<keyword evidence="3" id="KW-1185">Reference proteome</keyword>
<feature type="compositionally biased region" description="Basic and acidic residues" evidence="1">
    <location>
        <begin position="111"/>
        <end position="129"/>
    </location>
</feature>
<protein>
    <recommendedName>
        <fullName evidence="4">DUF222 domain-containing protein</fullName>
    </recommendedName>
</protein>
<evidence type="ECO:0000313" key="3">
    <source>
        <dbReference type="Proteomes" id="UP000471672"/>
    </source>
</evidence>
<dbReference type="Proteomes" id="UP000471672">
    <property type="component" value="Unassembled WGS sequence"/>
</dbReference>
<dbReference type="EMBL" id="JAAFAN010000058">
    <property type="protein sequence ID" value="NDO90777.1"/>
    <property type="molecule type" value="Genomic_DNA"/>
</dbReference>
<dbReference type="RefSeq" id="WP_162290274.1">
    <property type="nucleotide sequence ID" value="NZ_JAAFAN010000058.1"/>
</dbReference>
<evidence type="ECO:0000256" key="1">
    <source>
        <dbReference type="SAM" id="MobiDB-lite"/>
    </source>
</evidence>
<comment type="caution">
    <text evidence="2">The sequence shown here is derived from an EMBL/GenBank/DDBJ whole genome shotgun (WGS) entry which is preliminary data.</text>
</comment>
<proteinExistence type="predicted"/>
<reference evidence="2 3" key="1">
    <citation type="journal article" date="2021" name="Arch. Microbiol.">
        <title>Cellulosimicrobium fucosivorans sp. nov., isolated from San Elijo Lagoon, contains a fucose metabolic pathway linked to carotenoid production.</title>
        <authorList>
            <person name="Aviles F.A."/>
            <person name="Kyndt J.A."/>
        </authorList>
    </citation>
    <scope>NUCLEOTIDE SEQUENCE [LARGE SCALE GENOMIC DNA]</scope>
    <source>
        <strain evidence="2 3">SE3</strain>
    </source>
</reference>
<evidence type="ECO:0000313" key="2">
    <source>
        <dbReference type="EMBL" id="NDO90777.1"/>
    </source>
</evidence>
<accession>A0ABX0BDS4</accession>